<dbReference type="InterPro" id="IPR029016">
    <property type="entry name" value="GAF-like_dom_sf"/>
</dbReference>
<dbReference type="Gene3D" id="3.30.450.40">
    <property type="match status" value="1"/>
</dbReference>
<organism evidence="7 8">
    <name type="scientific">candidate division WWE3 bacterium CG06_land_8_20_14_3_00_42_16</name>
    <dbReference type="NCBI Taxonomy" id="1975083"/>
    <lineage>
        <taxon>Bacteria</taxon>
        <taxon>Katanobacteria</taxon>
    </lineage>
</organism>
<evidence type="ECO:0000259" key="6">
    <source>
        <dbReference type="Pfam" id="PF01628"/>
    </source>
</evidence>
<evidence type="ECO:0000256" key="5">
    <source>
        <dbReference type="HAMAP-Rule" id="MF_00081"/>
    </source>
</evidence>
<dbReference type="GO" id="GO:0045892">
    <property type="term" value="P:negative regulation of DNA-templated transcription"/>
    <property type="evidence" value="ECO:0007669"/>
    <property type="project" value="UniProtKB-UniRule"/>
</dbReference>
<accession>A0A2M7APH0</accession>
<dbReference type="AlphaFoldDB" id="A0A2M7APH0"/>
<name>A0A2M7APH0_UNCKA</name>
<evidence type="ECO:0000313" key="7">
    <source>
        <dbReference type="EMBL" id="PIU69263.1"/>
    </source>
</evidence>
<keyword evidence="1 5" id="KW-0678">Repressor</keyword>
<dbReference type="Proteomes" id="UP000229916">
    <property type="component" value="Unassembled WGS sequence"/>
</dbReference>
<keyword evidence="4 5" id="KW-0804">Transcription</keyword>
<comment type="function">
    <text evidence="5">Negative regulator of class I heat shock genes (grpE-dnaK-dnaJ and groELS operons). Prevents heat-shock induction of these operons.</text>
</comment>
<evidence type="ECO:0000256" key="4">
    <source>
        <dbReference type="ARBA" id="ARBA00023163"/>
    </source>
</evidence>
<dbReference type="GO" id="GO:0003677">
    <property type="term" value="F:DNA binding"/>
    <property type="evidence" value="ECO:0007669"/>
    <property type="project" value="InterPro"/>
</dbReference>
<keyword evidence="2 5" id="KW-0805">Transcription regulation</keyword>
<keyword evidence="3 5" id="KW-0346">Stress response</keyword>
<dbReference type="PANTHER" id="PTHR34824:SF1">
    <property type="entry name" value="HEAT-INDUCIBLE TRANSCRIPTION REPRESSOR HRCA"/>
    <property type="match status" value="1"/>
</dbReference>
<dbReference type="InterPro" id="IPR021153">
    <property type="entry name" value="HrcA_C"/>
</dbReference>
<evidence type="ECO:0000313" key="8">
    <source>
        <dbReference type="Proteomes" id="UP000229916"/>
    </source>
</evidence>
<reference evidence="8" key="1">
    <citation type="submission" date="2017-09" db="EMBL/GenBank/DDBJ databases">
        <title>Depth-based differentiation of microbial function through sediment-hosted aquifers and enrichment of novel symbionts in the deep terrestrial subsurface.</title>
        <authorList>
            <person name="Probst A.J."/>
            <person name="Ladd B."/>
            <person name="Jarett J.K."/>
            <person name="Geller-Mcgrath D.E."/>
            <person name="Sieber C.M.K."/>
            <person name="Emerson J.B."/>
            <person name="Anantharaman K."/>
            <person name="Thomas B.C."/>
            <person name="Malmstrom R."/>
            <person name="Stieglmeier M."/>
            <person name="Klingl A."/>
            <person name="Woyke T."/>
            <person name="Ryan C.M."/>
            <person name="Banfield J.F."/>
        </authorList>
    </citation>
    <scope>NUCLEOTIDE SEQUENCE [LARGE SCALE GENOMIC DNA]</scope>
</reference>
<protein>
    <recommendedName>
        <fullName evidence="5">Heat-inducible transcription repressor HrcA</fullName>
    </recommendedName>
</protein>
<dbReference type="SUPFAM" id="SSF55781">
    <property type="entry name" value="GAF domain-like"/>
    <property type="match status" value="1"/>
</dbReference>
<dbReference type="InterPro" id="IPR036390">
    <property type="entry name" value="WH_DNA-bd_sf"/>
</dbReference>
<comment type="similarity">
    <text evidence="5">Belongs to the HrcA family.</text>
</comment>
<dbReference type="EMBL" id="PEWD01000012">
    <property type="protein sequence ID" value="PIU69263.1"/>
    <property type="molecule type" value="Genomic_DNA"/>
</dbReference>
<dbReference type="InterPro" id="IPR036388">
    <property type="entry name" value="WH-like_DNA-bd_sf"/>
</dbReference>
<dbReference type="SUPFAM" id="SSF46785">
    <property type="entry name" value="Winged helix' DNA-binding domain"/>
    <property type="match status" value="1"/>
</dbReference>
<evidence type="ECO:0000256" key="1">
    <source>
        <dbReference type="ARBA" id="ARBA00022491"/>
    </source>
</evidence>
<evidence type="ECO:0000256" key="3">
    <source>
        <dbReference type="ARBA" id="ARBA00023016"/>
    </source>
</evidence>
<proteinExistence type="inferred from homology"/>
<evidence type="ECO:0000256" key="2">
    <source>
        <dbReference type="ARBA" id="ARBA00023015"/>
    </source>
</evidence>
<dbReference type="Gene3D" id="1.10.10.10">
    <property type="entry name" value="Winged helix-like DNA-binding domain superfamily/Winged helix DNA-binding domain"/>
    <property type="match status" value="1"/>
</dbReference>
<sequence length="242" mass="27224">MTDLSERQIALLGAIIKEYVETAEPVGSEAIVQKYNLQVSPATVRNEMVELTRKGFLSKPHTSAGRIPSAMALRFFIKDLMEEERIPVVSETSLRQRLWEKRFEREKLIREAVAVLADKTGELSMATVEEGPVYYSGISNILNYPEFYDIDLTKSVLSLLDQHEILLNLFSRVTSESPVRVLIGDDLGMPTFGNCSLVYAPYDLGSLSGNLGVFGPSRMDYPRIIPWVRFISDLLSELSGNW</sequence>
<dbReference type="InterPro" id="IPR002571">
    <property type="entry name" value="HrcA"/>
</dbReference>
<dbReference type="HAMAP" id="MF_00081">
    <property type="entry name" value="HrcA"/>
    <property type="match status" value="1"/>
</dbReference>
<dbReference type="PANTHER" id="PTHR34824">
    <property type="entry name" value="HEAT-INDUCIBLE TRANSCRIPTION REPRESSOR HRCA"/>
    <property type="match status" value="1"/>
</dbReference>
<dbReference type="Pfam" id="PF01628">
    <property type="entry name" value="HrcA"/>
    <property type="match status" value="1"/>
</dbReference>
<comment type="caution">
    <text evidence="7">The sequence shown here is derived from an EMBL/GenBank/DDBJ whole genome shotgun (WGS) entry which is preliminary data.</text>
</comment>
<feature type="domain" description="Heat-inducible transcription repressor HrcA C-terminal" evidence="6">
    <location>
        <begin position="76"/>
        <end position="225"/>
    </location>
</feature>
<gene>
    <name evidence="5" type="primary">hrcA</name>
    <name evidence="7" type="ORF">COS81_00705</name>
</gene>